<name>F2B0D7_RHOBT</name>
<gene>
    <name evidence="4" type="ORF">RBWH47_02176</name>
</gene>
<dbReference type="EC" id="3.5.1.11" evidence="4"/>
<feature type="domain" description="Choloylglycine hydrolase/NAAA C-terminal" evidence="3">
    <location>
        <begin position="92"/>
        <end position="300"/>
    </location>
</feature>
<dbReference type="Proteomes" id="UP000006222">
    <property type="component" value="Unassembled WGS sequence"/>
</dbReference>
<dbReference type="Gene3D" id="3.60.60.10">
    <property type="entry name" value="Penicillin V Acylase, Chain A"/>
    <property type="match status" value="1"/>
</dbReference>
<protein>
    <submittedName>
        <fullName evidence="4">Choloylglycine hydrolase</fullName>
        <ecNumber evidence="4">3.5.1.11</ecNumber>
    </submittedName>
</protein>
<comment type="similarity">
    <text evidence="1">Belongs to the peptidase C59 family.</text>
</comment>
<evidence type="ECO:0000313" key="4">
    <source>
        <dbReference type="EMBL" id="EGF24618.1"/>
    </source>
</evidence>
<evidence type="ECO:0000256" key="1">
    <source>
        <dbReference type="ARBA" id="ARBA00006625"/>
    </source>
</evidence>
<dbReference type="SUPFAM" id="SSF56235">
    <property type="entry name" value="N-terminal nucleophile aminohydrolases (Ntn hydrolases)"/>
    <property type="match status" value="1"/>
</dbReference>
<keyword evidence="2 4" id="KW-0378">Hydrolase</keyword>
<proteinExistence type="inferred from homology"/>
<dbReference type="InterPro" id="IPR029055">
    <property type="entry name" value="Ntn_hydrolases_N"/>
</dbReference>
<dbReference type="Pfam" id="PF02275">
    <property type="entry name" value="CBAH"/>
    <property type="match status" value="1"/>
</dbReference>
<accession>F2B0D7</accession>
<reference evidence="4 5" key="1">
    <citation type="journal article" date="2013" name="Mar. Genomics">
        <title>Expression of sulfatases in Rhodopirellula baltica and the diversity of sulfatases in the genus Rhodopirellula.</title>
        <authorList>
            <person name="Wegner C.E."/>
            <person name="Richter-Heitmann T."/>
            <person name="Klindworth A."/>
            <person name="Klockow C."/>
            <person name="Richter M."/>
            <person name="Achstetter T."/>
            <person name="Glockner F.O."/>
            <person name="Harder J."/>
        </authorList>
    </citation>
    <scope>NUCLEOTIDE SEQUENCE [LARGE SCALE GENOMIC DNA]</scope>
    <source>
        <strain evidence="4 5">WH47</strain>
    </source>
</reference>
<sequence length="432" mass="48157">MKSLLMISVPAKQNRLPRIEFDTMKLRTGRLTTATTFALVAAHSLPEFTHMRLRRNSHPARRIHSFTGVGLVLQAAMVGVLAVTAIQPATACTVMRMTIHGKLVIARNHDWPFGEALVITNLRGIEKTSLAPIKPATWVSKYGSVSFCQFGREIPFAGMNEKGLTVDLLRLPGATFPDPVAVEADPNLTAVNAIQWVQYQLDTAETVAEVVDSLSTVVPIPMLPMVETVHYFVTDSTGDVAVVEFINGSAVVRHGDDYRLDDGKPKIHACVLANSSWEDSQTELQNNSSRMRYGRGVRLVEMANEIGVEIAPIDYAIRCLRMVAQGPLTQWNLVYQPEERRIHFRTQNSQQRRWIDLDDLSFKPEQTPQAIDIDRKINGNVVPHMKAVTDADNERIVNHAFDHFVPAGLPSLMIKQLLLDYPSKLRSPQTAP</sequence>
<evidence type="ECO:0000259" key="3">
    <source>
        <dbReference type="Pfam" id="PF02275"/>
    </source>
</evidence>
<dbReference type="GO" id="GO:0008953">
    <property type="term" value="F:penicillin amidase activity"/>
    <property type="evidence" value="ECO:0007669"/>
    <property type="project" value="UniProtKB-EC"/>
</dbReference>
<dbReference type="InterPro" id="IPR029132">
    <property type="entry name" value="CBAH/NAAA_C"/>
</dbReference>
<comment type="caution">
    <text evidence="4">The sequence shown here is derived from an EMBL/GenBank/DDBJ whole genome shotgun (WGS) entry which is preliminary data.</text>
</comment>
<evidence type="ECO:0000313" key="5">
    <source>
        <dbReference type="Proteomes" id="UP000006222"/>
    </source>
</evidence>
<evidence type="ECO:0000256" key="2">
    <source>
        <dbReference type="ARBA" id="ARBA00022801"/>
    </source>
</evidence>
<dbReference type="AlphaFoldDB" id="F2B0D7"/>
<dbReference type="PANTHER" id="PTHR35527">
    <property type="entry name" value="CHOLOYLGLYCINE HYDROLASE"/>
    <property type="match status" value="1"/>
</dbReference>
<dbReference type="PATRIC" id="fig|991778.3.peg.5773"/>
<organism evidence="4 5">
    <name type="scientific">Rhodopirellula baltica WH47</name>
    <dbReference type="NCBI Taxonomy" id="991778"/>
    <lineage>
        <taxon>Bacteria</taxon>
        <taxon>Pseudomonadati</taxon>
        <taxon>Planctomycetota</taxon>
        <taxon>Planctomycetia</taxon>
        <taxon>Pirellulales</taxon>
        <taxon>Pirellulaceae</taxon>
        <taxon>Rhodopirellula</taxon>
    </lineage>
</organism>
<dbReference type="InterPro" id="IPR052193">
    <property type="entry name" value="Peptidase_C59"/>
</dbReference>
<dbReference type="PANTHER" id="PTHR35527:SF2">
    <property type="entry name" value="HYDROLASE"/>
    <property type="match status" value="1"/>
</dbReference>
<dbReference type="EMBL" id="AFAR01000281">
    <property type="protein sequence ID" value="EGF24618.1"/>
    <property type="molecule type" value="Genomic_DNA"/>
</dbReference>